<dbReference type="PANTHER" id="PTHR46692:SF1">
    <property type="entry name" value="NUCLEOSIDE HYDROLASE 3-RELATED"/>
    <property type="match status" value="1"/>
</dbReference>
<dbReference type="STRING" id="3983.A0A2C9VZJ6"/>
<dbReference type="Pfam" id="PF01156">
    <property type="entry name" value="IU_nuc_hydro"/>
    <property type="match status" value="1"/>
</dbReference>
<evidence type="ECO:0000313" key="3">
    <source>
        <dbReference type="EMBL" id="OAY51900.1"/>
    </source>
</evidence>
<organism evidence="3">
    <name type="scientific">Manihot esculenta</name>
    <name type="common">Cassava</name>
    <name type="synonym">Jatropha manihot</name>
    <dbReference type="NCBI Taxonomy" id="3983"/>
    <lineage>
        <taxon>Eukaryota</taxon>
        <taxon>Viridiplantae</taxon>
        <taxon>Streptophyta</taxon>
        <taxon>Embryophyta</taxon>
        <taxon>Tracheophyta</taxon>
        <taxon>Spermatophyta</taxon>
        <taxon>Magnoliopsida</taxon>
        <taxon>eudicotyledons</taxon>
        <taxon>Gunneridae</taxon>
        <taxon>Pentapetalae</taxon>
        <taxon>rosids</taxon>
        <taxon>fabids</taxon>
        <taxon>Malpighiales</taxon>
        <taxon>Euphorbiaceae</taxon>
        <taxon>Crotonoideae</taxon>
        <taxon>Manihoteae</taxon>
        <taxon>Manihot</taxon>
    </lineage>
</organism>
<gene>
    <name evidence="3" type="ORF">MANES_04G041800</name>
</gene>
<protein>
    <recommendedName>
        <fullName evidence="2">Inosine/uridine-preferring nucleoside hydrolase domain-containing protein</fullName>
    </recommendedName>
</protein>
<dbReference type="InterPro" id="IPR001910">
    <property type="entry name" value="Inosine/uridine_hydrolase_dom"/>
</dbReference>
<feature type="domain" description="Inosine/uridine-preferring nucleoside hydrolase" evidence="2">
    <location>
        <begin position="7"/>
        <end position="213"/>
    </location>
</feature>
<accession>A0A2C9VZJ6</accession>
<name>A0A2C9VZJ6_MANES</name>
<dbReference type="GO" id="GO:0016799">
    <property type="term" value="F:hydrolase activity, hydrolyzing N-glycosyl compounds"/>
    <property type="evidence" value="ECO:0007669"/>
    <property type="project" value="InterPro"/>
</dbReference>
<proteinExistence type="inferred from homology"/>
<evidence type="ECO:0000256" key="1">
    <source>
        <dbReference type="ARBA" id="ARBA00009176"/>
    </source>
</evidence>
<sequence>MVRPHRILLDTDVDTDDFFALLYMLKLNRSEFELQAITINANPWTDAGHAVNQIYDILYMMGRDDIAVGVGGEGGILEDGTMIPNVGGHLPLIEQGNSTAGGCRYRQAIPDGFTKEVTGAEGFVIYCIVSPTRWANAATIDLVCDLLHMMGRDVIPVGLGDSVFAVNKWWIFGLSIQDVYVVGGHISSSNLDKGNVLTIHSNEYTEMNMFLDPLLQRQFLSHPQISTPNAKQIHFLRSCKS</sequence>
<reference evidence="3" key="1">
    <citation type="submission" date="2016-02" db="EMBL/GenBank/DDBJ databases">
        <title>WGS assembly of Manihot esculenta.</title>
        <authorList>
            <person name="Bredeson J.V."/>
            <person name="Prochnik S.E."/>
            <person name="Lyons J.B."/>
            <person name="Schmutz J."/>
            <person name="Grimwood J."/>
            <person name="Vrebalov J."/>
            <person name="Bart R.S."/>
            <person name="Amuge T."/>
            <person name="Ferguson M.E."/>
            <person name="Green R."/>
            <person name="Putnam N."/>
            <person name="Stites J."/>
            <person name="Rounsley S."/>
            <person name="Rokhsar D.S."/>
        </authorList>
    </citation>
    <scope>NUCLEOTIDE SEQUENCE [LARGE SCALE GENOMIC DNA]</scope>
    <source>
        <tissue evidence="3">Leaf</tissue>
    </source>
</reference>
<dbReference type="SUPFAM" id="SSF53590">
    <property type="entry name" value="Nucleoside hydrolase"/>
    <property type="match status" value="2"/>
</dbReference>
<dbReference type="InterPro" id="IPR036452">
    <property type="entry name" value="Ribo_hydro-like"/>
</dbReference>
<dbReference type="PANTHER" id="PTHR46692">
    <property type="entry name" value="INOSINE-URIDINE PREFERRING NUCLEOSIDE HYDROLASE FAMILY PROTEIN"/>
    <property type="match status" value="1"/>
</dbReference>
<dbReference type="Gene3D" id="3.90.245.10">
    <property type="entry name" value="Ribonucleoside hydrolase-like"/>
    <property type="match status" value="1"/>
</dbReference>
<dbReference type="AlphaFoldDB" id="A0A2C9VZJ6"/>
<comment type="similarity">
    <text evidence="1">Belongs to the IUNH family.</text>
</comment>
<dbReference type="EMBL" id="CM004390">
    <property type="protein sequence ID" value="OAY51900.1"/>
    <property type="molecule type" value="Genomic_DNA"/>
</dbReference>
<evidence type="ECO:0000259" key="2">
    <source>
        <dbReference type="Pfam" id="PF01156"/>
    </source>
</evidence>